<sequence>MVILKVKDMLDIHKLDCQFQSIRDADTSPTGPRPTTDAAKLIFELKRWAPTAANLRGTQVHHVQQMSEGVVLEHVRVPELMGQRVWDALMEYLMGIGVAKAEKALLIGCSARV</sequence>
<keyword evidence="2" id="KW-1185">Reference proteome</keyword>
<comment type="caution">
    <text evidence="1">The sequence shown here is derived from an EMBL/GenBank/DDBJ whole genome shotgun (WGS) entry which is preliminary data.</text>
</comment>
<name>A0A176W3D2_MARPO</name>
<dbReference type="Proteomes" id="UP000077202">
    <property type="component" value="Unassembled WGS sequence"/>
</dbReference>
<organism evidence="1 2">
    <name type="scientific">Marchantia polymorpha subsp. ruderalis</name>
    <dbReference type="NCBI Taxonomy" id="1480154"/>
    <lineage>
        <taxon>Eukaryota</taxon>
        <taxon>Viridiplantae</taxon>
        <taxon>Streptophyta</taxon>
        <taxon>Embryophyta</taxon>
        <taxon>Marchantiophyta</taxon>
        <taxon>Marchantiopsida</taxon>
        <taxon>Marchantiidae</taxon>
        <taxon>Marchantiales</taxon>
        <taxon>Marchantiaceae</taxon>
        <taxon>Marchantia</taxon>
    </lineage>
</organism>
<proteinExistence type="predicted"/>
<reference evidence="1" key="1">
    <citation type="submission" date="2016-03" db="EMBL/GenBank/DDBJ databases">
        <title>Mechanisms controlling the formation of the plant cell surface in tip-growing cells are functionally conserved among land plants.</title>
        <authorList>
            <person name="Honkanen S."/>
            <person name="Jones V.A."/>
            <person name="Morieri G."/>
            <person name="Champion C."/>
            <person name="Hetherington A.J."/>
            <person name="Kelly S."/>
            <person name="Saint-Marcoux D."/>
            <person name="Proust H."/>
            <person name="Prescott H."/>
            <person name="Dolan L."/>
        </authorList>
    </citation>
    <scope>NUCLEOTIDE SEQUENCE [LARGE SCALE GENOMIC DNA]</scope>
    <source>
        <tissue evidence="1">Whole gametophyte</tissue>
    </source>
</reference>
<protein>
    <submittedName>
        <fullName evidence="1">Uncharacterized protein</fullName>
    </submittedName>
</protein>
<gene>
    <name evidence="1" type="ORF">AXG93_2779s1020</name>
</gene>
<evidence type="ECO:0000313" key="2">
    <source>
        <dbReference type="Proteomes" id="UP000077202"/>
    </source>
</evidence>
<accession>A0A176W3D2</accession>
<dbReference type="AlphaFoldDB" id="A0A176W3D2"/>
<evidence type="ECO:0000313" key="1">
    <source>
        <dbReference type="EMBL" id="OAE27554.1"/>
    </source>
</evidence>
<dbReference type="EMBL" id="LVLJ01001862">
    <property type="protein sequence ID" value="OAE27554.1"/>
    <property type="molecule type" value="Genomic_DNA"/>
</dbReference>